<proteinExistence type="predicted"/>
<organism evidence="1 2">
    <name type="scientific">Mycoplasmopsis edwardii</name>
    <dbReference type="NCBI Taxonomy" id="53558"/>
    <lineage>
        <taxon>Bacteria</taxon>
        <taxon>Bacillati</taxon>
        <taxon>Mycoplasmatota</taxon>
        <taxon>Mycoplasmoidales</taxon>
        <taxon>Metamycoplasmataceae</taxon>
        <taxon>Mycoplasmopsis</taxon>
    </lineage>
</organism>
<accession>A0ACD4PH48</accession>
<keyword evidence="2" id="KW-1185">Reference proteome</keyword>
<gene>
    <name evidence="1" type="ORF">Me_995_000511</name>
</gene>
<sequence length="69" mass="7832">MLNKINLIKSFFHGATIQYLNMFEVLHVNILVPPIKTQEYNVSVLDEFSTLATSIKGGLPKEIELITKQ</sequence>
<protein>
    <submittedName>
        <fullName evidence="1">Restriction endonuclease subunit S</fullName>
        <ecNumber evidence="1">3.1.21.-</ecNumber>
    </submittedName>
</protein>
<evidence type="ECO:0000313" key="1">
    <source>
        <dbReference type="EMBL" id="WBP83885.1"/>
    </source>
</evidence>
<dbReference type="EMBL" id="CP114370">
    <property type="protein sequence ID" value="WBP83885.1"/>
    <property type="molecule type" value="Genomic_DNA"/>
</dbReference>
<dbReference type="EC" id="3.1.21.-" evidence="1"/>
<reference evidence="1" key="1">
    <citation type="submission" date="2022-12" db="EMBL/GenBank/DDBJ databases">
        <authorList>
            <consortium name="Asia Pacific Centre for Animal Health"/>
            <person name="Klose S.M."/>
            <person name="Legione A.R."/>
            <person name="Monotti I."/>
            <person name="Bushell R."/>
            <person name="Marenda M.S."/>
            <person name="Sugiyama T."/>
            <person name="Browning G.F."/>
            <person name="Vaz P.K."/>
        </authorList>
    </citation>
    <scope>NUCLEOTIDE SEQUENCE</scope>
    <source>
        <strain evidence="1">Felid995</strain>
    </source>
</reference>
<dbReference type="Proteomes" id="UP001213039">
    <property type="component" value="Chromosome"/>
</dbReference>
<keyword evidence="1" id="KW-0255">Endonuclease</keyword>
<evidence type="ECO:0000313" key="2">
    <source>
        <dbReference type="Proteomes" id="UP001213039"/>
    </source>
</evidence>
<keyword evidence="1" id="KW-0540">Nuclease</keyword>
<name>A0ACD4PH48_9BACT</name>
<keyword evidence="1" id="KW-0378">Hydrolase</keyword>